<reference evidence="1 2" key="1">
    <citation type="journal article" date="2016" name="Front. Microbiol.">
        <title>Genomic Resource of Rice Seed Associated Bacteria.</title>
        <authorList>
            <person name="Midha S."/>
            <person name="Bansal K."/>
            <person name="Sharma S."/>
            <person name="Kumar N."/>
            <person name="Patil P.P."/>
            <person name="Chaudhry V."/>
            <person name="Patil P.B."/>
        </authorList>
    </citation>
    <scope>NUCLEOTIDE SEQUENCE [LARGE SCALE GENOMIC DNA]</scope>
    <source>
        <strain evidence="1 2">NS334</strain>
    </source>
</reference>
<dbReference type="PATRIC" id="fig|869719.3.peg.1423"/>
<gene>
    <name evidence="1" type="ORF">NS334_17075</name>
</gene>
<keyword evidence="2" id="KW-1185">Reference proteome</keyword>
<sequence length="45" mass="4849">METLRRYGIAELKPGESVLVRYGDGSKGVMAAEVRLIDGAMPSSH</sequence>
<evidence type="ECO:0000313" key="2">
    <source>
        <dbReference type="Proteomes" id="UP000074310"/>
    </source>
</evidence>
<accession>A0A147HQZ9</accession>
<dbReference type="Proteomes" id="UP000074310">
    <property type="component" value="Unassembled WGS sequence"/>
</dbReference>
<dbReference type="AlphaFoldDB" id="A0A147HQZ9"/>
<organism evidence="1 2">
    <name type="scientific">Sphingomonas endophytica</name>
    <dbReference type="NCBI Taxonomy" id="869719"/>
    <lineage>
        <taxon>Bacteria</taxon>
        <taxon>Pseudomonadati</taxon>
        <taxon>Pseudomonadota</taxon>
        <taxon>Alphaproteobacteria</taxon>
        <taxon>Sphingomonadales</taxon>
        <taxon>Sphingomonadaceae</taxon>
        <taxon>Sphingomonas</taxon>
    </lineage>
</organism>
<proteinExistence type="predicted"/>
<feature type="non-terminal residue" evidence="1">
    <location>
        <position position="1"/>
    </location>
</feature>
<dbReference type="EMBL" id="LDTB01000253">
    <property type="protein sequence ID" value="KTT62971.1"/>
    <property type="molecule type" value="Genomic_DNA"/>
</dbReference>
<protein>
    <submittedName>
        <fullName evidence="1">Cold-shock protein</fullName>
    </submittedName>
</protein>
<comment type="caution">
    <text evidence="1">The sequence shown here is derived from an EMBL/GenBank/DDBJ whole genome shotgun (WGS) entry which is preliminary data.</text>
</comment>
<name>A0A147HQZ9_9SPHN</name>
<evidence type="ECO:0000313" key="1">
    <source>
        <dbReference type="EMBL" id="KTT62971.1"/>
    </source>
</evidence>